<evidence type="ECO:0000259" key="1">
    <source>
        <dbReference type="Pfam" id="PF00535"/>
    </source>
</evidence>
<evidence type="ECO:0000313" key="2">
    <source>
        <dbReference type="EMBL" id="VGO21662.1"/>
    </source>
</evidence>
<dbReference type="Gene3D" id="3.90.550.10">
    <property type="entry name" value="Spore Coat Polysaccharide Biosynthesis Protein SpsA, Chain A"/>
    <property type="match status" value="1"/>
</dbReference>
<evidence type="ECO:0000313" key="3">
    <source>
        <dbReference type="Proteomes" id="UP000346198"/>
    </source>
</evidence>
<feature type="domain" description="Glycosyltransferase 2-like" evidence="1">
    <location>
        <begin position="4"/>
        <end position="117"/>
    </location>
</feature>
<dbReference type="AlphaFoldDB" id="A0A6C2UN25"/>
<dbReference type="InterPro" id="IPR029044">
    <property type="entry name" value="Nucleotide-diphossugar_trans"/>
</dbReference>
<protein>
    <submittedName>
        <fullName evidence="2">Putative glycosyltransferase</fullName>
    </submittedName>
</protein>
<name>A0A6C2UN25_9BACT</name>
<dbReference type="PANTHER" id="PTHR22916">
    <property type="entry name" value="GLYCOSYLTRANSFERASE"/>
    <property type="match status" value="1"/>
</dbReference>
<keyword evidence="3" id="KW-1185">Reference proteome</keyword>
<dbReference type="InterPro" id="IPR001173">
    <property type="entry name" value="Glyco_trans_2-like"/>
</dbReference>
<accession>A0A6C2UN25</accession>
<dbReference type="CDD" id="cd06433">
    <property type="entry name" value="GT_2_WfgS_like"/>
    <property type="match status" value="1"/>
</dbReference>
<dbReference type="EMBL" id="CAAHFH010000002">
    <property type="protein sequence ID" value="VGO21662.1"/>
    <property type="molecule type" value="Genomic_DNA"/>
</dbReference>
<organism evidence="2 3">
    <name type="scientific">Pontiella sulfatireligans</name>
    <dbReference type="NCBI Taxonomy" id="2750658"/>
    <lineage>
        <taxon>Bacteria</taxon>
        <taxon>Pseudomonadati</taxon>
        <taxon>Kiritimatiellota</taxon>
        <taxon>Kiritimatiellia</taxon>
        <taxon>Kiritimatiellales</taxon>
        <taxon>Pontiellaceae</taxon>
        <taxon>Pontiella</taxon>
    </lineage>
</organism>
<proteinExistence type="predicted"/>
<dbReference type="Proteomes" id="UP000346198">
    <property type="component" value="Unassembled WGS sequence"/>
</dbReference>
<dbReference type="PANTHER" id="PTHR22916:SF3">
    <property type="entry name" value="UDP-GLCNAC:BETAGAL BETA-1,3-N-ACETYLGLUCOSAMINYLTRANSFERASE-LIKE PROTEIN 1"/>
    <property type="match status" value="1"/>
</dbReference>
<reference evidence="2 3" key="1">
    <citation type="submission" date="2019-04" db="EMBL/GenBank/DDBJ databases">
        <authorList>
            <person name="Van Vliet M D."/>
        </authorList>
    </citation>
    <scope>NUCLEOTIDE SEQUENCE [LARGE SCALE GENOMIC DNA]</scope>
    <source>
        <strain evidence="2 3">F21</strain>
    </source>
</reference>
<dbReference type="RefSeq" id="WP_136063102.1">
    <property type="nucleotide sequence ID" value="NZ_CAAHFH010000002.1"/>
</dbReference>
<dbReference type="SUPFAM" id="SSF53448">
    <property type="entry name" value="Nucleotide-diphospho-sugar transferases"/>
    <property type="match status" value="1"/>
</dbReference>
<dbReference type="GO" id="GO:0016758">
    <property type="term" value="F:hexosyltransferase activity"/>
    <property type="evidence" value="ECO:0007669"/>
    <property type="project" value="UniProtKB-ARBA"/>
</dbReference>
<gene>
    <name evidence="2" type="ORF">SCARR_03736</name>
</gene>
<dbReference type="Pfam" id="PF00535">
    <property type="entry name" value="Glycos_transf_2"/>
    <property type="match status" value="1"/>
</dbReference>
<keyword evidence="2" id="KW-0808">Transferase</keyword>
<sequence>MKISIITASWNSENSIADTQRSLAMQDYPRDQIEWIVVDGASTDRTIERIKAGSFQPDKFVSEQDSGIYDALNKGVRMATGDVVGFLHADDFFASPEALNRISCAFEYAGTNAVYADLQYVRPLATGEFGVVRHWKSGDFCREKLQWGWMPPHPTLYLKREVYEQVQLACGEYFDTSFSCAADYDFMMRIFGTYGVEPAYLPMVLVKMRIGGVSNRSFRHIVAKSREDWCAIRRNSVGHIHTLIWKNVGKLNQFIPRR</sequence>